<dbReference type="Proteomes" id="UP000318126">
    <property type="component" value="Unassembled WGS sequence"/>
</dbReference>
<protein>
    <submittedName>
        <fullName evidence="2">Type II secretion system protein</fullName>
    </submittedName>
</protein>
<dbReference type="RefSeq" id="WP_143563098.1">
    <property type="nucleotide sequence ID" value="NZ_BMPL01000002.1"/>
</dbReference>
<dbReference type="EMBL" id="VKGK01000002">
    <property type="protein sequence ID" value="TRY16003.1"/>
    <property type="molecule type" value="Genomic_DNA"/>
</dbReference>
<keyword evidence="1" id="KW-0472">Membrane</keyword>
<reference evidence="3" key="1">
    <citation type="submission" date="2019-07" db="EMBL/GenBank/DDBJ databases">
        <title>Shewanella sp. YLB-08 draft genomic sequence.</title>
        <authorList>
            <person name="Yu L."/>
        </authorList>
    </citation>
    <scope>NUCLEOTIDE SEQUENCE [LARGE SCALE GENOMIC DNA]</scope>
    <source>
        <strain evidence="3">JCM 20706</strain>
    </source>
</reference>
<keyword evidence="1" id="KW-1133">Transmembrane helix</keyword>
<accession>A0A553JU65</accession>
<evidence type="ECO:0000256" key="1">
    <source>
        <dbReference type="SAM" id="Phobius"/>
    </source>
</evidence>
<sequence>MKGIKGIKLSLGFTLVEMVTVIIVLGVLVLGVSSFVVLGTRIFIDSTSVEQVLGQSRFGLERMTRELRNAVPNSIRLNPAPPSTNANYQCVEFVPIQASASYIDLPFSPFPASVTGTVLPPSQGINNAHQMLVYPLKTADIYASTPAGTSGRLFDVNTFSQASGLVTFDRAVRFAEASPIKRYFMINGPVSYCFQSNGTDGTLWRYAGYGLQSTQPTPSTMTGGALMAEEIINNLALVSDQPILLTPSSLVNNAMLQLTPTFSVNGQVFQYQHQVQVINVP</sequence>
<dbReference type="NCBIfam" id="TIGR02532">
    <property type="entry name" value="IV_pilin_GFxxxE"/>
    <property type="match status" value="1"/>
</dbReference>
<organism evidence="2 3">
    <name type="scientific">Shewanella hanedai</name>
    <name type="common">Alteromonas hanedai</name>
    <dbReference type="NCBI Taxonomy" id="25"/>
    <lineage>
        <taxon>Bacteria</taxon>
        <taxon>Pseudomonadati</taxon>
        <taxon>Pseudomonadota</taxon>
        <taxon>Gammaproteobacteria</taxon>
        <taxon>Alteromonadales</taxon>
        <taxon>Shewanellaceae</taxon>
        <taxon>Shewanella</taxon>
    </lineage>
</organism>
<feature type="transmembrane region" description="Helical" evidence="1">
    <location>
        <begin position="12"/>
        <end position="38"/>
    </location>
</feature>
<dbReference type="OrthoDB" id="9788802at2"/>
<comment type="caution">
    <text evidence="2">The sequence shown here is derived from an EMBL/GenBank/DDBJ whole genome shotgun (WGS) entry which is preliminary data.</text>
</comment>
<proteinExistence type="predicted"/>
<dbReference type="InterPro" id="IPR012902">
    <property type="entry name" value="N_methyl_site"/>
</dbReference>
<name>A0A553JU65_SHEHA</name>
<evidence type="ECO:0000313" key="2">
    <source>
        <dbReference type="EMBL" id="TRY16003.1"/>
    </source>
</evidence>
<gene>
    <name evidence="2" type="ORF">FN961_03240</name>
</gene>
<dbReference type="AlphaFoldDB" id="A0A553JU65"/>
<keyword evidence="1" id="KW-0812">Transmembrane</keyword>
<keyword evidence="3" id="KW-1185">Reference proteome</keyword>
<evidence type="ECO:0000313" key="3">
    <source>
        <dbReference type="Proteomes" id="UP000318126"/>
    </source>
</evidence>